<dbReference type="Pfam" id="PF04290">
    <property type="entry name" value="DctQ"/>
    <property type="match status" value="1"/>
</dbReference>
<evidence type="ECO:0000256" key="2">
    <source>
        <dbReference type="ARBA" id="ARBA00022448"/>
    </source>
</evidence>
<evidence type="ECO:0000256" key="3">
    <source>
        <dbReference type="ARBA" id="ARBA00022475"/>
    </source>
</evidence>
<proteinExistence type="inferred from homology"/>
<gene>
    <name evidence="11" type="ORF">EDM58_09320</name>
</gene>
<dbReference type="EMBL" id="RHHT01000017">
    <property type="protein sequence ID" value="RNB79770.1"/>
    <property type="molecule type" value="Genomic_DNA"/>
</dbReference>
<evidence type="ECO:0000256" key="1">
    <source>
        <dbReference type="ARBA" id="ARBA00004429"/>
    </source>
</evidence>
<feature type="transmembrane region" description="Helical" evidence="9">
    <location>
        <begin position="134"/>
        <end position="153"/>
    </location>
</feature>
<dbReference type="GO" id="GO:0005886">
    <property type="term" value="C:plasma membrane"/>
    <property type="evidence" value="ECO:0007669"/>
    <property type="project" value="UniProtKB-SubCell"/>
</dbReference>
<reference evidence="11 12" key="1">
    <citation type="submission" date="2018-10" db="EMBL/GenBank/DDBJ databases">
        <title>Phylogenomics of Brevibacillus.</title>
        <authorList>
            <person name="Dunlap C."/>
        </authorList>
    </citation>
    <scope>NUCLEOTIDE SEQUENCE [LARGE SCALE GENOMIC DNA]</scope>
    <source>
        <strain evidence="11 12">JCM 15085</strain>
    </source>
</reference>
<dbReference type="RefSeq" id="WP_122913107.1">
    <property type="nucleotide sequence ID" value="NZ_RHHT01000017.1"/>
</dbReference>
<evidence type="ECO:0000259" key="10">
    <source>
        <dbReference type="Pfam" id="PF04290"/>
    </source>
</evidence>
<dbReference type="GO" id="GO:0015740">
    <property type="term" value="P:C4-dicarboxylate transport"/>
    <property type="evidence" value="ECO:0007669"/>
    <property type="project" value="TreeGrafter"/>
</dbReference>
<sequence length="174" mass="19182">MEKRANMLTRVSDVIETITVWINVAIIAVLAVNLVAAVVFRYFLNSPIYWADELSLILFAWITFLGGSIGLKRSMMASVTLLEDRLKGTPLFILRLVSQISIVLFGAVVGVYSWKWLTSEGVLNQMATTLPVPLWVTFAALPVSMVLIVLFGIDNLMKLLQTGGTPPVKEETAP</sequence>
<accession>A0A3M8CVE8</accession>
<dbReference type="Proteomes" id="UP000281915">
    <property type="component" value="Unassembled WGS sequence"/>
</dbReference>
<dbReference type="InterPro" id="IPR007387">
    <property type="entry name" value="TRAP_DctQ"/>
</dbReference>
<evidence type="ECO:0000256" key="4">
    <source>
        <dbReference type="ARBA" id="ARBA00022519"/>
    </source>
</evidence>
<dbReference type="AlphaFoldDB" id="A0A3M8CVE8"/>
<dbReference type="InterPro" id="IPR055348">
    <property type="entry name" value="DctQ"/>
</dbReference>
<comment type="subcellular location">
    <subcellularLocation>
        <location evidence="1">Cell inner membrane</location>
        <topology evidence="1">Multi-pass membrane protein</topology>
    </subcellularLocation>
</comment>
<comment type="caution">
    <text evidence="11">The sequence shown here is derived from an EMBL/GenBank/DDBJ whole genome shotgun (WGS) entry which is preliminary data.</text>
</comment>
<feature type="transmembrane region" description="Helical" evidence="9">
    <location>
        <begin position="20"/>
        <end position="42"/>
    </location>
</feature>
<name>A0A3M8CVE8_9BACL</name>
<feature type="transmembrane region" description="Helical" evidence="9">
    <location>
        <begin position="92"/>
        <end position="114"/>
    </location>
</feature>
<feature type="transmembrane region" description="Helical" evidence="9">
    <location>
        <begin position="54"/>
        <end position="71"/>
    </location>
</feature>
<evidence type="ECO:0000256" key="7">
    <source>
        <dbReference type="ARBA" id="ARBA00023136"/>
    </source>
</evidence>
<protein>
    <submittedName>
        <fullName evidence="11">TRAP transporter small permease</fullName>
    </submittedName>
</protein>
<evidence type="ECO:0000256" key="8">
    <source>
        <dbReference type="ARBA" id="ARBA00038436"/>
    </source>
</evidence>
<evidence type="ECO:0000256" key="9">
    <source>
        <dbReference type="SAM" id="Phobius"/>
    </source>
</evidence>
<dbReference type="GO" id="GO:0022857">
    <property type="term" value="F:transmembrane transporter activity"/>
    <property type="evidence" value="ECO:0007669"/>
    <property type="project" value="TreeGrafter"/>
</dbReference>
<keyword evidence="5 9" id="KW-0812">Transmembrane</keyword>
<keyword evidence="2" id="KW-0813">Transport</keyword>
<evidence type="ECO:0000313" key="12">
    <source>
        <dbReference type="Proteomes" id="UP000281915"/>
    </source>
</evidence>
<keyword evidence="6 9" id="KW-1133">Transmembrane helix</keyword>
<feature type="domain" description="Tripartite ATP-independent periplasmic transporters DctQ component" evidence="10">
    <location>
        <begin position="33"/>
        <end position="161"/>
    </location>
</feature>
<keyword evidence="3" id="KW-1003">Cell membrane</keyword>
<comment type="similarity">
    <text evidence="8">Belongs to the TRAP transporter small permease family.</text>
</comment>
<keyword evidence="7 9" id="KW-0472">Membrane</keyword>
<keyword evidence="4" id="KW-0997">Cell inner membrane</keyword>
<evidence type="ECO:0000256" key="5">
    <source>
        <dbReference type="ARBA" id="ARBA00022692"/>
    </source>
</evidence>
<organism evidence="11 12">
    <name type="scientific">Brevibacillus panacihumi</name>
    <dbReference type="NCBI Taxonomy" id="497735"/>
    <lineage>
        <taxon>Bacteria</taxon>
        <taxon>Bacillati</taxon>
        <taxon>Bacillota</taxon>
        <taxon>Bacilli</taxon>
        <taxon>Bacillales</taxon>
        <taxon>Paenibacillaceae</taxon>
        <taxon>Brevibacillus</taxon>
    </lineage>
</organism>
<dbReference type="PANTHER" id="PTHR35011:SF2">
    <property type="entry name" value="2,3-DIKETO-L-GULONATE TRAP TRANSPORTER SMALL PERMEASE PROTEIN YIAM"/>
    <property type="match status" value="1"/>
</dbReference>
<dbReference type="PANTHER" id="PTHR35011">
    <property type="entry name" value="2,3-DIKETO-L-GULONATE TRAP TRANSPORTER SMALL PERMEASE PROTEIN YIAM"/>
    <property type="match status" value="1"/>
</dbReference>
<evidence type="ECO:0000256" key="6">
    <source>
        <dbReference type="ARBA" id="ARBA00022989"/>
    </source>
</evidence>
<evidence type="ECO:0000313" key="11">
    <source>
        <dbReference type="EMBL" id="RNB79770.1"/>
    </source>
</evidence>